<dbReference type="InterPro" id="IPR039465">
    <property type="entry name" value="IL-17_rcpt-like"/>
</dbReference>
<dbReference type="EMBL" id="JAFIRN010000012">
    <property type="protein sequence ID" value="KAG5838474.1"/>
    <property type="molecule type" value="Genomic_DNA"/>
</dbReference>
<dbReference type="Proteomes" id="UP001044222">
    <property type="component" value="Chromosome 12"/>
</dbReference>
<dbReference type="PANTHER" id="PTHR15583">
    <property type="entry name" value="INTERLEUKIN-17 RECEPTOR"/>
    <property type="match status" value="1"/>
</dbReference>
<dbReference type="GO" id="GO:0006954">
    <property type="term" value="P:inflammatory response"/>
    <property type="evidence" value="ECO:0007669"/>
    <property type="project" value="UniProtKB-KW"/>
</dbReference>
<evidence type="ECO:0000313" key="13">
    <source>
        <dbReference type="EMBL" id="KAG5838474.1"/>
    </source>
</evidence>
<reference evidence="13" key="1">
    <citation type="submission" date="2021-01" db="EMBL/GenBank/DDBJ databases">
        <title>A chromosome-scale assembly of European eel, Anguilla anguilla.</title>
        <authorList>
            <person name="Henkel C."/>
            <person name="Jong-Raadsen S.A."/>
            <person name="Dufour S."/>
            <person name="Weltzien F.-A."/>
            <person name="Palstra A.P."/>
            <person name="Pelster B."/>
            <person name="Spaink H.P."/>
            <person name="Van Den Thillart G.E."/>
            <person name="Jansen H."/>
            <person name="Zahm M."/>
            <person name="Klopp C."/>
            <person name="Cedric C."/>
            <person name="Louis A."/>
            <person name="Berthelot C."/>
            <person name="Parey E."/>
            <person name="Roest Crollius H."/>
            <person name="Montfort J."/>
            <person name="Robinson-Rechavi M."/>
            <person name="Bucao C."/>
            <person name="Bouchez O."/>
            <person name="Gislard M."/>
            <person name="Lluch J."/>
            <person name="Milhes M."/>
            <person name="Lampietro C."/>
            <person name="Lopez Roques C."/>
            <person name="Donnadieu C."/>
            <person name="Braasch I."/>
            <person name="Desvignes T."/>
            <person name="Postlethwait J."/>
            <person name="Bobe J."/>
            <person name="Guiguen Y."/>
            <person name="Dirks R."/>
        </authorList>
    </citation>
    <scope>NUCLEOTIDE SEQUENCE</scope>
    <source>
        <strain evidence="13">Tag_6206</strain>
        <tissue evidence="13">Liver</tissue>
    </source>
</reference>
<evidence type="ECO:0000256" key="2">
    <source>
        <dbReference type="ARBA" id="ARBA00004479"/>
    </source>
</evidence>
<dbReference type="InterPro" id="IPR027841">
    <property type="entry name" value="IL-17_rcpt_C/E_N"/>
</dbReference>
<keyword evidence="7 11" id="KW-0472">Membrane</keyword>
<name>A0A9D3LWV2_ANGAN</name>
<keyword evidence="10" id="KW-0395">Inflammatory response</keyword>
<dbReference type="PANTHER" id="PTHR15583:SF12">
    <property type="entry name" value="INTERLEUKIN-17 RECEPTOR C"/>
    <property type="match status" value="1"/>
</dbReference>
<evidence type="ECO:0000256" key="4">
    <source>
        <dbReference type="ARBA" id="ARBA00022692"/>
    </source>
</evidence>
<keyword evidence="3" id="KW-1003">Cell membrane</keyword>
<keyword evidence="14" id="KW-1185">Reference proteome</keyword>
<comment type="caution">
    <text evidence="13">The sequence shown here is derived from an EMBL/GenBank/DDBJ whole genome shotgun (WGS) entry which is preliminary data.</text>
</comment>
<accession>A0A9D3LWV2</accession>
<keyword evidence="5" id="KW-0732">Signal</keyword>
<evidence type="ECO:0000256" key="7">
    <source>
        <dbReference type="ARBA" id="ARBA00023136"/>
    </source>
</evidence>
<dbReference type="GO" id="GO:0030368">
    <property type="term" value="F:interleukin-17 receptor activity"/>
    <property type="evidence" value="ECO:0007669"/>
    <property type="project" value="InterPro"/>
</dbReference>
<gene>
    <name evidence="13" type="ORF">ANANG_G00224070</name>
</gene>
<keyword evidence="8" id="KW-0675">Receptor</keyword>
<evidence type="ECO:0000256" key="8">
    <source>
        <dbReference type="ARBA" id="ARBA00023170"/>
    </source>
</evidence>
<evidence type="ECO:0000256" key="6">
    <source>
        <dbReference type="ARBA" id="ARBA00022989"/>
    </source>
</evidence>
<dbReference type="Pfam" id="PF15037">
    <property type="entry name" value="IL17_R_N"/>
    <property type="match status" value="1"/>
</dbReference>
<dbReference type="InterPro" id="IPR013568">
    <property type="entry name" value="SEFIR_dom"/>
</dbReference>
<dbReference type="AlphaFoldDB" id="A0A9D3LWV2"/>
<evidence type="ECO:0000256" key="9">
    <source>
        <dbReference type="ARBA" id="ARBA00023180"/>
    </source>
</evidence>
<organism evidence="13 14">
    <name type="scientific">Anguilla anguilla</name>
    <name type="common">European freshwater eel</name>
    <name type="synonym">Muraena anguilla</name>
    <dbReference type="NCBI Taxonomy" id="7936"/>
    <lineage>
        <taxon>Eukaryota</taxon>
        <taxon>Metazoa</taxon>
        <taxon>Chordata</taxon>
        <taxon>Craniata</taxon>
        <taxon>Vertebrata</taxon>
        <taxon>Euteleostomi</taxon>
        <taxon>Actinopterygii</taxon>
        <taxon>Neopterygii</taxon>
        <taxon>Teleostei</taxon>
        <taxon>Anguilliformes</taxon>
        <taxon>Anguillidae</taxon>
        <taxon>Anguilla</taxon>
    </lineage>
</organism>
<feature type="domain" description="SEFIR" evidence="12">
    <location>
        <begin position="473"/>
        <end position="648"/>
    </location>
</feature>
<keyword evidence="9" id="KW-0325">Glycoprotein</keyword>
<comment type="subcellular location">
    <subcellularLocation>
        <location evidence="1">Cell membrane</location>
        <topology evidence="1">Single-pass membrane protein</topology>
    </subcellularLocation>
    <subcellularLocation>
        <location evidence="2">Membrane</location>
        <topology evidence="2">Single-pass type I membrane protein</topology>
    </subcellularLocation>
</comment>
<keyword evidence="6 11" id="KW-1133">Transmembrane helix</keyword>
<feature type="transmembrane region" description="Helical" evidence="11">
    <location>
        <begin position="429"/>
        <end position="450"/>
    </location>
</feature>
<evidence type="ECO:0000256" key="1">
    <source>
        <dbReference type="ARBA" id="ARBA00004162"/>
    </source>
</evidence>
<feature type="transmembrane region" description="Helical" evidence="11">
    <location>
        <begin position="12"/>
        <end position="34"/>
    </location>
</feature>
<evidence type="ECO:0000259" key="12">
    <source>
        <dbReference type="PROSITE" id="PS51534"/>
    </source>
</evidence>
<evidence type="ECO:0000256" key="10">
    <source>
        <dbReference type="ARBA" id="ARBA00023198"/>
    </source>
</evidence>
<dbReference type="Gene3D" id="3.40.50.11530">
    <property type="match status" value="1"/>
</dbReference>
<dbReference type="PROSITE" id="PS51534">
    <property type="entry name" value="SEFIR"/>
    <property type="match status" value="1"/>
</dbReference>
<proteinExistence type="predicted"/>
<evidence type="ECO:0000256" key="11">
    <source>
        <dbReference type="SAM" id="Phobius"/>
    </source>
</evidence>
<dbReference type="Pfam" id="PF08357">
    <property type="entry name" value="SEFIR"/>
    <property type="match status" value="1"/>
</dbReference>
<evidence type="ECO:0000256" key="3">
    <source>
        <dbReference type="ARBA" id="ARBA00022475"/>
    </source>
</evidence>
<protein>
    <recommendedName>
        <fullName evidence="12">SEFIR domain-containing protein</fullName>
    </recommendedName>
</protein>
<dbReference type="GO" id="GO:0005886">
    <property type="term" value="C:plasma membrane"/>
    <property type="evidence" value="ECO:0007669"/>
    <property type="project" value="UniProtKB-SubCell"/>
</dbReference>
<sequence length="749" mass="81419">MEKCVPQVEGSMAHLLKLGGVLLSFSLCATAVVLQKIEYDQNPQLTCAQGLTDCRVEAEDLFGHDSDVDVSRLELKALLCCSRGSDCRPCIQIHIYLTVTALYDDQELSGYQVDEESKEREEEWGSGEHMLPSQTEASINVCYTVPSFLNECKTLKFTLPPRAMEDHKSGMWLSLVVSDKLLFGSPVFVTAKSTHENVTLPAENDVCSRALKRIVNECNVPRLLTVIDREKGVATLQLDEEDMNYSFPMGLCQIYAERGDCRYQQLNSTSKKIMIPLHSVTPCLCFQVWWIKDNALRVNSCPFVNYTEFLKNMWDNVSVSVDPVPTNGNDTVLSWTLSAPCRVEAELWLCRMGKGGAGQGCGEVEGSRLRLQDSILTDWQVNSQGHWIKGEFGNTDPHPSLCVLGKVQGMSSELGPLCPFAGSAPKGHWSLTILVSVLILCLAILGAYLLQSSLKGWVWKCFKDEDIRGAVGGGQVVLLYPPDPDQALPGLVCRLGSSLSALGFSVSLDLWSRGELSILGPVPWLHSRLDRLQRHGGKVVLILTRAALERAEEWGRWGRDRDGVCGNGKDSEEQEEFTSHCSPYADVFSASLSCVLADYLQGRAGERFVLAQFESLPPLPLGNGQPLPELFRGLPLFSLPSQSLGFLTELAVASGAQSAAPGGGLRAASRALAVGLRGFGSSGVSGYRGSPGQCCCRGGGPVGDCAPTAMPHTTAFQPQLQPQVWKCGLGVGGGVGVVTTCERQEKNEH</sequence>
<evidence type="ECO:0000313" key="14">
    <source>
        <dbReference type="Proteomes" id="UP001044222"/>
    </source>
</evidence>
<evidence type="ECO:0000256" key="5">
    <source>
        <dbReference type="ARBA" id="ARBA00022729"/>
    </source>
</evidence>
<keyword evidence="4 11" id="KW-0812">Transmembrane</keyword>